<feature type="compositionally biased region" description="Basic and acidic residues" evidence="1">
    <location>
        <begin position="157"/>
        <end position="191"/>
    </location>
</feature>
<gene>
    <name evidence="2" type="ORF">ILEXP_LOCUS23358</name>
</gene>
<feature type="region of interest" description="Disordered" evidence="1">
    <location>
        <begin position="313"/>
        <end position="340"/>
    </location>
</feature>
<evidence type="ECO:0000313" key="2">
    <source>
        <dbReference type="EMBL" id="CAK9154987.1"/>
    </source>
</evidence>
<feature type="compositionally biased region" description="Basic and acidic residues" evidence="1">
    <location>
        <begin position="459"/>
        <end position="484"/>
    </location>
</feature>
<protein>
    <submittedName>
        <fullName evidence="2">Uncharacterized protein</fullName>
    </submittedName>
</protein>
<feature type="compositionally biased region" description="Polar residues" evidence="1">
    <location>
        <begin position="1"/>
        <end position="14"/>
    </location>
</feature>
<feature type="compositionally biased region" description="Basic and acidic residues" evidence="1">
    <location>
        <begin position="413"/>
        <end position="442"/>
    </location>
</feature>
<feature type="compositionally biased region" description="Basic and acidic residues" evidence="1">
    <location>
        <begin position="39"/>
        <end position="49"/>
    </location>
</feature>
<accession>A0ABC8SCV3</accession>
<dbReference type="EMBL" id="CAUOFW020002614">
    <property type="protein sequence ID" value="CAK9154987.1"/>
    <property type="molecule type" value="Genomic_DNA"/>
</dbReference>
<evidence type="ECO:0000256" key="1">
    <source>
        <dbReference type="SAM" id="MobiDB-lite"/>
    </source>
</evidence>
<feature type="compositionally biased region" description="Basic and acidic residues" evidence="1">
    <location>
        <begin position="76"/>
        <end position="89"/>
    </location>
</feature>
<sequence length="578" mass="62975">MASETVVSDQSTTPEEVEKQVHEEVKTIEQEVVSPPKQCGEEEKPKAEDLPSPAVPLVAESEAKSEVKQVEPPVSEDVKKTDEEEKPKAGDSPSPAIPLVTPEDKIEDKQIEPSLIEEVKKTDAIPIVEVPVKDISKLAVESIHEQSTLAVSEPIADDSKSKPKEESVFKSVEKVEDDESTIKAGEEKPTELPKTVHVSESSVGAVEKKEEVEVLPVKEPEAVAVKTLESSEVATEKEEIPEPVLEAKEKPKEPSEVCEVQESSVVEPKESVEIDIAKHEETPADKVEDSKLLEEKITEEKPLVTKILDQASSMNQEAQVNPEEGEKVESPPMGAAEKGNVEEKVKELGEEAAVVEALSKEEVVEVEKFESESEAKNVKTEENGEKSVPTRELTQPETKEVEAVTPSISATEVTEKILEGENTSRDIELVAENGKETIKEETIASVETSKDPEDEEKVDEVTKTATEEPIEEPQKPEVETKGEESLQTGETKLEKEKGSDATTPRDVSILESAKDGDDTKTSPDPPKEEVSAKSTQKHSNSIISKVKQTLVKAKKAIIGKSPNSKTPPSETKGDAEAK</sequence>
<feature type="compositionally biased region" description="Basic and acidic residues" evidence="1">
    <location>
        <begin position="16"/>
        <end position="29"/>
    </location>
</feature>
<feature type="compositionally biased region" description="Low complexity" evidence="1">
    <location>
        <begin position="257"/>
        <end position="266"/>
    </location>
</feature>
<feature type="region of interest" description="Disordered" evidence="1">
    <location>
        <begin position="146"/>
        <end position="205"/>
    </location>
</feature>
<dbReference type="PANTHER" id="PTHR37729">
    <property type="entry name" value="NEUROFILAMENT PROTEIN-LIKE PROTEIN"/>
    <property type="match status" value="1"/>
</dbReference>
<proteinExistence type="predicted"/>
<feature type="region of interest" description="Disordered" evidence="1">
    <location>
        <begin position="362"/>
        <end position="578"/>
    </location>
</feature>
<name>A0ABC8SCV3_9AQUA</name>
<feature type="compositionally biased region" description="Basic and acidic residues" evidence="1">
    <location>
        <begin position="362"/>
        <end position="389"/>
    </location>
</feature>
<reference evidence="2 3" key="1">
    <citation type="submission" date="2024-02" db="EMBL/GenBank/DDBJ databases">
        <authorList>
            <person name="Vignale AGUSTIN F."/>
            <person name="Sosa J E."/>
            <person name="Modenutti C."/>
        </authorList>
    </citation>
    <scope>NUCLEOTIDE SEQUENCE [LARGE SCALE GENOMIC DNA]</scope>
</reference>
<feature type="compositionally biased region" description="Basic and acidic residues" evidence="1">
    <location>
        <begin position="267"/>
        <end position="292"/>
    </location>
</feature>
<keyword evidence="3" id="KW-1185">Reference proteome</keyword>
<feature type="region of interest" description="Disordered" evidence="1">
    <location>
        <begin position="229"/>
        <end position="292"/>
    </location>
</feature>
<feature type="region of interest" description="Disordered" evidence="1">
    <location>
        <begin position="1"/>
        <end position="108"/>
    </location>
</feature>
<evidence type="ECO:0000313" key="3">
    <source>
        <dbReference type="Proteomes" id="UP001642360"/>
    </source>
</evidence>
<dbReference type="PANTHER" id="PTHR37729:SF1">
    <property type="entry name" value="NEUROFILAMENT PROTEIN-LIKE PROTEIN"/>
    <property type="match status" value="1"/>
</dbReference>
<dbReference type="Proteomes" id="UP001642360">
    <property type="component" value="Unassembled WGS sequence"/>
</dbReference>
<organism evidence="2 3">
    <name type="scientific">Ilex paraguariensis</name>
    <name type="common">yerba mate</name>
    <dbReference type="NCBI Taxonomy" id="185542"/>
    <lineage>
        <taxon>Eukaryota</taxon>
        <taxon>Viridiplantae</taxon>
        <taxon>Streptophyta</taxon>
        <taxon>Embryophyta</taxon>
        <taxon>Tracheophyta</taxon>
        <taxon>Spermatophyta</taxon>
        <taxon>Magnoliopsida</taxon>
        <taxon>eudicotyledons</taxon>
        <taxon>Gunneridae</taxon>
        <taxon>Pentapetalae</taxon>
        <taxon>asterids</taxon>
        <taxon>campanulids</taxon>
        <taxon>Aquifoliales</taxon>
        <taxon>Aquifoliaceae</taxon>
        <taxon>Ilex</taxon>
    </lineage>
</organism>
<comment type="caution">
    <text evidence="2">The sequence shown here is derived from an EMBL/GenBank/DDBJ whole genome shotgun (WGS) entry which is preliminary data.</text>
</comment>
<dbReference type="AlphaFoldDB" id="A0ABC8SCV3"/>
<feature type="compositionally biased region" description="Basic and acidic residues" evidence="1">
    <location>
        <begin position="512"/>
        <end position="531"/>
    </location>
</feature>
<feature type="compositionally biased region" description="Polar residues" evidence="1">
    <location>
        <begin position="532"/>
        <end position="547"/>
    </location>
</feature>
<feature type="compositionally biased region" description="Basic and acidic residues" evidence="1">
    <location>
        <begin position="234"/>
        <end position="255"/>
    </location>
</feature>